<dbReference type="RefSeq" id="WP_377698422.1">
    <property type="nucleotide sequence ID" value="NZ_JBHLWE010000023.1"/>
</dbReference>
<evidence type="ECO:0000313" key="1">
    <source>
        <dbReference type="EMBL" id="MFC0340761.1"/>
    </source>
</evidence>
<name>A0ABV6I3H4_9RHOB</name>
<sequence length="108" mass="11596">MEAETDAEALIGISEDLTALYRAHVDDLARTLSGGEVAGRASDELHRLIARIVVRWDPEHRRNDLDLQGDLVAMLAGADNKKAASWEAAGSSLRLVAGAGFEPAAFRL</sequence>
<gene>
    <name evidence="1" type="ORF">ACFFII_08280</name>
</gene>
<proteinExistence type="predicted"/>
<dbReference type="EMBL" id="JBHLWE010000023">
    <property type="protein sequence ID" value="MFC0340761.1"/>
    <property type="molecule type" value="Genomic_DNA"/>
</dbReference>
<evidence type="ECO:0000313" key="2">
    <source>
        <dbReference type="Proteomes" id="UP001589799"/>
    </source>
</evidence>
<comment type="caution">
    <text evidence="1">The sequence shown here is derived from an EMBL/GenBank/DDBJ whole genome shotgun (WGS) entry which is preliminary data.</text>
</comment>
<dbReference type="Proteomes" id="UP001589799">
    <property type="component" value="Unassembled WGS sequence"/>
</dbReference>
<organism evidence="1 2">
    <name type="scientific">Paracoccus niistensis</name>
    <dbReference type="NCBI Taxonomy" id="632935"/>
    <lineage>
        <taxon>Bacteria</taxon>
        <taxon>Pseudomonadati</taxon>
        <taxon>Pseudomonadota</taxon>
        <taxon>Alphaproteobacteria</taxon>
        <taxon>Rhodobacterales</taxon>
        <taxon>Paracoccaceae</taxon>
        <taxon>Paracoccus</taxon>
    </lineage>
</organism>
<reference evidence="1 2" key="1">
    <citation type="submission" date="2024-09" db="EMBL/GenBank/DDBJ databases">
        <authorList>
            <person name="Sun Q."/>
            <person name="Mori K."/>
        </authorList>
    </citation>
    <scope>NUCLEOTIDE SEQUENCE [LARGE SCALE GENOMIC DNA]</scope>
    <source>
        <strain evidence="1 2">KCTC 22789</strain>
    </source>
</reference>
<protein>
    <submittedName>
        <fullName evidence="1">Uncharacterized protein</fullName>
    </submittedName>
</protein>
<keyword evidence="2" id="KW-1185">Reference proteome</keyword>
<accession>A0ABV6I3H4</accession>